<keyword evidence="2" id="KW-1185">Reference proteome</keyword>
<proteinExistence type="predicted"/>
<dbReference type="PIRSF" id="PIRSF012318">
    <property type="entry name" value="UCP012318"/>
    <property type="match status" value="1"/>
</dbReference>
<organism evidence="1 2">
    <name type="scientific">Polymorphum gilvum (strain LMG 25793 / CGMCC 1.9160 / SL003B-26A1)</name>
    <dbReference type="NCBI Taxonomy" id="991905"/>
    <lineage>
        <taxon>Bacteria</taxon>
        <taxon>Pseudomonadati</taxon>
        <taxon>Pseudomonadota</taxon>
        <taxon>Alphaproteobacteria</taxon>
        <taxon>Rhodobacterales</taxon>
        <taxon>Paracoccaceae</taxon>
        <taxon>Polymorphum</taxon>
    </lineage>
</organism>
<dbReference type="OrthoDB" id="9778629at2"/>
<accession>F2IXX7</accession>
<dbReference type="HOGENOM" id="CLU_035354_0_1_5"/>
<dbReference type="KEGG" id="pgv:SL003B_2054"/>
<dbReference type="STRING" id="991905.SL003B_2054"/>
<dbReference type="PATRIC" id="fig|991905.3.peg.2107"/>
<dbReference type="CDD" id="cd00657">
    <property type="entry name" value="Ferritin_like"/>
    <property type="match status" value="1"/>
</dbReference>
<evidence type="ECO:0000313" key="2">
    <source>
        <dbReference type="Proteomes" id="UP000008130"/>
    </source>
</evidence>
<gene>
    <name evidence="1" type="ordered locus">SL003B_2054</name>
</gene>
<sequence>MRQPVTEEQAPLQGDTLVARANAIVRAPATADKVALAYETAKAWFQRRLALGSPSREGGMPDRPGRPDRPVLLAPRDMPKRALGGEAGRIALLHSLAHIELNAVDLTWDLIGRFAHVRLPRSYYDDWVRVGLEEAKHFSLLEARLADLRAAYGDLPAHDGLWQAAQDTGHDLAARLAVIPLVLEARGLDITPSMIAKAESLGDEATARILAIIYRDEKTHVAFGAKWFRFLCDRTGTRPEPRFHDLVRTHFKGTLKPPFNDRARSEAGLTPGFYRPLARLVG</sequence>
<dbReference type="EMBL" id="CP002568">
    <property type="protein sequence ID" value="ADZ70480.1"/>
    <property type="molecule type" value="Genomic_DNA"/>
</dbReference>
<dbReference type="PANTHER" id="PTHR42782">
    <property type="entry name" value="SI:CH73-314G15.3"/>
    <property type="match status" value="1"/>
</dbReference>
<dbReference type="SUPFAM" id="SSF47240">
    <property type="entry name" value="Ferritin-like"/>
    <property type="match status" value="1"/>
</dbReference>
<reference evidence="1 2" key="1">
    <citation type="journal article" date="2011" name="J. Bacteriol.">
        <title>Complete genome sequence of Polymorphum gilvum SL003B-26A1T, a crude oil-degrading bacterium from oil-polluted saline soil.</title>
        <authorList>
            <person name="Li S.G."/>
            <person name="Tang Y.Q."/>
            <person name="Nie Y."/>
            <person name="Cai M."/>
            <person name="Wu X.L."/>
        </authorList>
    </citation>
    <scope>NUCLEOTIDE SEQUENCE [LARGE SCALE GENOMIC DNA]</scope>
    <source>
        <strain evidence="2">LMG 25793 / CGMCC 1.9160 / SL003B-26A1</strain>
    </source>
</reference>
<dbReference type="InterPro" id="IPR007402">
    <property type="entry name" value="DUF455"/>
</dbReference>
<dbReference type="eggNOG" id="COG2833">
    <property type="taxonomic scope" value="Bacteria"/>
</dbReference>
<dbReference type="Pfam" id="PF04305">
    <property type="entry name" value="DUF455"/>
    <property type="match status" value="1"/>
</dbReference>
<dbReference type="InterPro" id="IPR011197">
    <property type="entry name" value="UCP012318"/>
</dbReference>
<dbReference type="InterPro" id="IPR009078">
    <property type="entry name" value="Ferritin-like_SF"/>
</dbReference>
<protein>
    <recommendedName>
        <fullName evidence="3">Rhamnosyltransferase</fullName>
    </recommendedName>
</protein>
<evidence type="ECO:0008006" key="3">
    <source>
        <dbReference type="Google" id="ProtNLM"/>
    </source>
</evidence>
<dbReference type="Proteomes" id="UP000008130">
    <property type="component" value="Chromosome"/>
</dbReference>
<dbReference type="AlphaFoldDB" id="F2IXX7"/>
<name>F2IXX7_POLGS</name>
<dbReference type="PANTHER" id="PTHR42782:SF4">
    <property type="entry name" value="DUF455 DOMAIN-CONTAINING PROTEIN"/>
    <property type="match status" value="1"/>
</dbReference>
<evidence type="ECO:0000313" key="1">
    <source>
        <dbReference type="EMBL" id="ADZ70480.1"/>
    </source>
</evidence>